<accession>A0A8D2GPV8</accession>
<keyword evidence="1" id="KW-0175">Coiled coil</keyword>
<evidence type="ECO:0000256" key="2">
    <source>
        <dbReference type="SAM" id="MobiDB-lite"/>
    </source>
</evidence>
<dbReference type="GO" id="GO:0005813">
    <property type="term" value="C:centrosome"/>
    <property type="evidence" value="ECO:0007669"/>
    <property type="project" value="InterPro"/>
</dbReference>
<sequence>MASMVAVEWVTIANNLLFKCHIHLRIHTLEDCDSNVFIALYQSILGEKVPDLIAIPKSQEDDAHNVQAVIDSLALDYLQVSLSHITGETEQYFKESHEGEPLEELESTKESKSSWKRVSFGRYSSSPEALGPSWDEDEAESTGEIIRLGDTAHTFSLRSNGAQSPVHKQSKKMSPSPVAKLQEDMLNPPSSSFLFKDRTSFVEDMETPSVSMVPSARKLGEPIRAAIPLHPPYHPSEPRAPCPIGKEYLRASHFSPAGNSSGEHTAFSEPDDRVTLTSKLPDNSEQEAYPTRVPSPRTRKIPKGKRSENRAAVSSWDSPSPQRSRKRLTEQELHVVSEKLSQRLCELDWMLKSALGDRIKEKTVYEEDIINKEMANGNEETLSQHSDSIMEYEPKKLRPGFPKHKKPPYRSHSLSPSPVNKHKQFQIERRRQRKPKETDIRHFQAKALTEAFERELRRNKIQDNIGSQRINEEEEEEETWEVQWGKSSYWHVSQIKSILFVLTVKVNEHSLLPLMLEQFPFLYVSGPTLSKMWKQQIAHVEQLNKEAHRDSRSKKKLQDEIEEALRRHEILTSLVKKEYEHNKRLQDFKDCIYRQRLTQSKIKENRQQIIRARKYYDDYRVQLRAKMMRMRTREEMIFKKLFEEGLQIQKQRLQDLRNYAKEKRDEEKRQHQNELDSMENYYKDQFSLLAEAISQERQELKAREKFQAQTLHKVKRELRSKMEKEIQQLQNMITQNDDDAFFRELEAERFRARLQLASLQYGRNPFS</sequence>
<dbReference type="Proteomes" id="UP000694417">
    <property type="component" value="Unplaced"/>
</dbReference>
<gene>
    <name evidence="4" type="primary">CEP95</name>
</gene>
<keyword evidence="5" id="KW-1185">Reference proteome</keyword>
<dbReference type="PANTHER" id="PTHR22545">
    <property type="entry name" value="CENTROSOMAL PROTEIN OF 95 KDA"/>
    <property type="match status" value="1"/>
</dbReference>
<evidence type="ECO:0000313" key="5">
    <source>
        <dbReference type="Proteomes" id="UP000694417"/>
    </source>
</evidence>
<dbReference type="AlphaFoldDB" id="A0A8D2GPV8"/>
<protein>
    <submittedName>
        <fullName evidence="4">Centrosomal protein 95</fullName>
    </submittedName>
</protein>
<evidence type="ECO:0000313" key="4">
    <source>
        <dbReference type="Ensembl" id="ENSUPAP00010002520.1"/>
    </source>
</evidence>
<organism evidence="4 5">
    <name type="scientific">Urocitellus parryii</name>
    <name type="common">Arctic ground squirrel</name>
    <name type="synonym">Spermophilus parryii</name>
    <dbReference type="NCBI Taxonomy" id="9999"/>
    <lineage>
        <taxon>Eukaryota</taxon>
        <taxon>Metazoa</taxon>
        <taxon>Chordata</taxon>
        <taxon>Craniata</taxon>
        <taxon>Vertebrata</taxon>
        <taxon>Euteleostomi</taxon>
        <taxon>Mammalia</taxon>
        <taxon>Eutheria</taxon>
        <taxon>Euarchontoglires</taxon>
        <taxon>Glires</taxon>
        <taxon>Rodentia</taxon>
        <taxon>Sciuromorpha</taxon>
        <taxon>Sciuridae</taxon>
        <taxon>Xerinae</taxon>
        <taxon>Marmotini</taxon>
        <taxon>Urocitellus</taxon>
    </lineage>
</organism>
<name>A0A8D2GPV8_UROPR</name>
<feature type="coiled-coil region" evidence="1">
    <location>
        <begin position="540"/>
        <end position="574"/>
    </location>
</feature>
<evidence type="ECO:0000256" key="1">
    <source>
        <dbReference type="SAM" id="Coils"/>
    </source>
</evidence>
<feature type="coiled-coil region" evidence="1">
    <location>
        <begin position="646"/>
        <end position="739"/>
    </location>
</feature>
<dbReference type="GO" id="GO:0000922">
    <property type="term" value="C:spindle pole"/>
    <property type="evidence" value="ECO:0007669"/>
    <property type="project" value="InterPro"/>
</dbReference>
<reference evidence="4" key="1">
    <citation type="submission" date="2025-08" db="UniProtKB">
        <authorList>
            <consortium name="Ensembl"/>
        </authorList>
    </citation>
    <scope>IDENTIFICATION</scope>
</reference>
<feature type="compositionally biased region" description="Basic residues" evidence="2">
    <location>
        <begin position="397"/>
        <end position="409"/>
    </location>
</feature>
<evidence type="ECO:0000259" key="3">
    <source>
        <dbReference type="Pfam" id="PF19016"/>
    </source>
</evidence>
<feature type="compositionally biased region" description="Basic and acidic residues" evidence="2">
    <location>
        <begin position="425"/>
        <end position="438"/>
    </location>
</feature>
<proteinExistence type="predicted"/>
<dbReference type="Pfam" id="PF19016">
    <property type="entry name" value="DUF5745"/>
    <property type="match status" value="1"/>
</dbReference>
<dbReference type="PANTHER" id="PTHR22545:SF0">
    <property type="entry name" value="CENTROSOMAL PROTEIN OF 95 KDA"/>
    <property type="match status" value="1"/>
</dbReference>
<dbReference type="InterPro" id="IPR026619">
    <property type="entry name" value="CEP95"/>
</dbReference>
<feature type="domain" description="DUF5745" evidence="3">
    <location>
        <begin position="50"/>
        <end position="88"/>
    </location>
</feature>
<feature type="region of interest" description="Disordered" evidence="2">
    <location>
        <begin position="397"/>
        <end position="438"/>
    </location>
</feature>
<dbReference type="GeneTree" id="ENSGT00390000005412"/>
<reference evidence="4" key="2">
    <citation type="submission" date="2025-09" db="UniProtKB">
        <authorList>
            <consortium name="Ensembl"/>
        </authorList>
    </citation>
    <scope>IDENTIFICATION</scope>
</reference>
<dbReference type="Ensembl" id="ENSUPAT00010002916.1">
    <property type="protein sequence ID" value="ENSUPAP00010002520.1"/>
    <property type="gene ID" value="ENSUPAG00010001806.1"/>
</dbReference>
<dbReference type="InterPro" id="IPR044039">
    <property type="entry name" value="DUF5745"/>
</dbReference>
<feature type="region of interest" description="Disordered" evidence="2">
    <location>
        <begin position="253"/>
        <end position="329"/>
    </location>
</feature>